<accession>A0A914EFS9</accession>
<organism evidence="2 3">
    <name type="scientific">Acrobeloides nanus</name>
    <dbReference type="NCBI Taxonomy" id="290746"/>
    <lineage>
        <taxon>Eukaryota</taxon>
        <taxon>Metazoa</taxon>
        <taxon>Ecdysozoa</taxon>
        <taxon>Nematoda</taxon>
        <taxon>Chromadorea</taxon>
        <taxon>Rhabditida</taxon>
        <taxon>Tylenchina</taxon>
        <taxon>Cephalobomorpha</taxon>
        <taxon>Cephaloboidea</taxon>
        <taxon>Cephalobidae</taxon>
        <taxon>Acrobeloides</taxon>
    </lineage>
</organism>
<dbReference type="InterPro" id="IPR015313">
    <property type="entry name" value="Her-1"/>
</dbReference>
<reference evidence="3" key="1">
    <citation type="submission" date="2022-11" db="UniProtKB">
        <authorList>
            <consortium name="WormBaseParasite"/>
        </authorList>
    </citation>
    <scope>IDENTIFICATION</scope>
</reference>
<sequence length="200" mass="23193">MGRAPVGDPRLTSKIEDPRSLILTMKISAFLLGIGMLILASIQAYHYHHGHPDTHTKYYRAARVCCASGHNCCAMSLITKTPLFCIEYHEKDLMRREDADCLQEKLYGEIPKPNYDNYDCCNVFTRDTFTIKIRCRDLTKTVGLNSEEKFQTLESAWKLYSKFRDIITVEKAFKRFRLCVEKDMDAVHEYDEEQGIPDYS</sequence>
<name>A0A914EFS9_9BILA</name>
<dbReference type="Proteomes" id="UP000887540">
    <property type="component" value="Unplaced"/>
</dbReference>
<dbReference type="InterPro" id="IPR036341">
    <property type="entry name" value="Her-1_sf"/>
</dbReference>
<keyword evidence="2" id="KW-1185">Reference proteome</keyword>
<dbReference type="WBParaSite" id="ACRNAN_scaffold7951.g8197.t1">
    <property type="protein sequence ID" value="ACRNAN_scaffold7951.g8197.t1"/>
    <property type="gene ID" value="ACRNAN_scaffold7951.g8197"/>
</dbReference>
<dbReference type="SUPFAM" id="SSF110014">
    <property type="entry name" value="Her-1"/>
    <property type="match status" value="1"/>
</dbReference>
<protein>
    <submittedName>
        <fullName evidence="3">Uncharacterized protein</fullName>
    </submittedName>
</protein>
<feature type="transmembrane region" description="Helical" evidence="1">
    <location>
        <begin position="21"/>
        <end position="42"/>
    </location>
</feature>
<keyword evidence="1" id="KW-1133">Transmembrane helix</keyword>
<evidence type="ECO:0000313" key="2">
    <source>
        <dbReference type="Proteomes" id="UP000887540"/>
    </source>
</evidence>
<evidence type="ECO:0000313" key="3">
    <source>
        <dbReference type="WBParaSite" id="ACRNAN_scaffold7951.g8197.t1"/>
    </source>
</evidence>
<evidence type="ECO:0000256" key="1">
    <source>
        <dbReference type="SAM" id="Phobius"/>
    </source>
</evidence>
<proteinExistence type="predicted"/>
<dbReference type="AlphaFoldDB" id="A0A914EFS9"/>
<keyword evidence="1" id="KW-0812">Transmembrane</keyword>
<keyword evidence="1" id="KW-0472">Membrane</keyword>
<dbReference type="Pfam" id="PF09232">
    <property type="entry name" value="Caenor_Her-1"/>
    <property type="match status" value="1"/>
</dbReference>